<feature type="compositionally biased region" description="Polar residues" evidence="1">
    <location>
        <begin position="175"/>
        <end position="188"/>
    </location>
</feature>
<protein>
    <recommendedName>
        <fullName evidence="4">Terminase small subunit</fullName>
    </recommendedName>
</protein>
<feature type="region of interest" description="Disordered" evidence="1">
    <location>
        <begin position="165"/>
        <end position="225"/>
    </location>
</feature>
<organism evidence="2 3">
    <name type="scientific">Erythrobacter westpacificensis</name>
    <dbReference type="NCBI Taxonomy" id="1055231"/>
    <lineage>
        <taxon>Bacteria</taxon>
        <taxon>Pseudomonadati</taxon>
        <taxon>Pseudomonadota</taxon>
        <taxon>Alphaproteobacteria</taxon>
        <taxon>Sphingomonadales</taxon>
        <taxon>Erythrobacteraceae</taxon>
        <taxon>Erythrobacter/Porphyrobacter group</taxon>
        <taxon>Erythrobacter</taxon>
    </lineage>
</organism>
<feature type="region of interest" description="Disordered" evidence="1">
    <location>
        <begin position="1"/>
        <end position="23"/>
    </location>
</feature>
<evidence type="ECO:0000313" key="2">
    <source>
        <dbReference type="EMBL" id="GAA5048343.1"/>
    </source>
</evidence>
<dbReference type="EMBL" id="BAABHV010000005">
    <property type="protein sequence ID" value="GAA5048343.1"/>
    <property type="molecule type" value="Genomic_DNA"/>
</dbReference>
<evidence type="ECO:0008006" key="4">
    <source>
        <dbReference type="Google" id="ProtNLM"/>
    </source>
</evidence>
<accession>A0ABP9K2Z6</accession>
<comment type="caution">
    <text evidence="2">The sequence shown here is derived from an EMBL/GenBank/DDBJ whole genome shotgun (WGS) entry which is preliminary data.</text>
</comment>
<keyword evidence="3" id="KW-1185">Reference proteome</keyword>
<name>A0ABP9K2Z6_9SPHN</name>
<gene>
    <name evidence="2" type="ORF">GCM10023208_05460</name>
</gene>
<sequence length="225" mass="24061">MTKPRKNKPAAERVTTVTAEKGETEPETMARVLVGPYFRHGVLSHAVAEKGFGKLPGEPNFDDFGKAMKAKAKAAMDGNLTLATELLTAQALSLDALFGELARRATMNMGDYPLAAERYARLAFKAQSNSRAAIETLAKLHQPREQVVRHVHVNEGGQAVIANNINQHGGGMENGKSNEQPHATSSAREGSPMLGQDPAGNGVPISGGERQPAMQDARGQGKRRT</sequence>
<evidence type="ECO:0000313" key="3">
    <source>
        <dbReference type="Proteomes" id="UP001500518"/>
    </source>
</evidence>
<dbReference type="RefSeq" id="WP_346031605.1">
    <property type="nucleotide sequence ID" value="NZ_BAABHV010000005.1"/>
</dbReference>
<proteinExistence type="predicted"/>
<evidence type="ECO:0000256" key="1">
    <source>
        <dbReference type="SAM" id="MobiDB-lite"/>
    </source>
</evidence>
<dbReference type="Proteomes" id="UP001500518">
    <property type="component" value="Unassembled WGS sequence"/>
</dbReference>
<reference evidence="3" key="1">
    <citation type="journal article" date="2019" name="Int. J. Syst. Evol. Microbiol.">
        <title>The Global Catalogue of Microorganisms (GCM) 10K type strain sequencing project: providing services to taxonomists for standard genome sequencing and annotation.</title>
        <authorList>
            <consortium name="The Broad Institute Genomics Platform"/>
            <consortium name="The Broad Institute Genome Sequencing Center for Infectious Disease"/>
            <person name="Wu L."/>
            <person name="Ma J."/>
        </authorList>
    </citation>
    <scope>NUCLEOTIDE SEQUENCE [LARGE SCALE GENOMIC DNA]</scope>
    <source>
        <strain evidence="3">JCM 18014</strain>
    </source>
</reference>